<dbReference type="InterPro" id="IPR039617">
    <property type="entry name" value="CLAVATA3-CLE"/>
</dbReference>
<reference evidence="10" key="1">
    <citation type="submission" date="2023-10" db="EMBL/GenBank/DDBJ databases">
        <title>Chromosome-level genome of the transformable northern wattle, Acacia crassicarpa.</title>
        <authorList>
            <person name="Massaro I."/>
            <person name="Sinha N.R."/>
            <person name="Poethig S."/>
            <person name="Leichty A.R."/>
        </authorList>
    </citation>
    <scope>NUCLEOTIDE SEQUENCE</scope>
    <source>
        <strain evidence="10">Acra3RX</strain>
        <tissue evidence="10">Leaf</tissue>
    </source>
</reference>
<evidence type="ECO:0000256" key="9">
    <source>
        <dbReference type="SAM" id="SignalP"/>
    </source>
</evidence>
<keyword evidence="3" id="KW-0964">Secreted</keyword>
<dbReference type="AlphaFoldDB" id="A0AAE1NB69"/>
<feature type="region of interest" description="Disordered" evidence="8">
    <location>
        <begin position="83"/>
        <end position="105"/>
    </location>
</feature>
<accession>A0AAE1NB69</accession>
<keyword evidence="7" id="KW-0379">Hydroxylation</keyword>
<evidence type="ECO:0000256" key="3">
    <source>
        <dbReference type="ARBA" id="ARBA00022525"/>
    </source>
</evidence>
<evidence type="ECO:0000256" key="4">
    <source>
        <dbReference type="ARBA" id="ARBA00022729"/>
    </source>
</evidence>
<dbReference type="PANTHER" id="PTHR36016">
    <property type="entry name" value="CLAVATA3/ESR (CLE)-RELATED PROTEIN 7"/>
    <property type="match status" value="1"/>
</dbReference>
<evidence type="ECO:0000313" key="10">
    <source>
        <dbReference type="EMBL" id="KAK4285892.1"/>
    </source>
</evidence>
<keyword evidence="5" id="KW-0221">Differentiation</keyword>
<name>A0AAE1NB69_9FABA</name>
<comment type="subcellular location">
    <subcellularLocation>
        <location evidence="1">Secreted</location>
        <location evidence="1">Extracellular space</location>
    </subcellularLocation>
</comment>
<dbReference type="GO" id="GO:0030154">
    <property type="term" value="P:cell differentiation"/>
    <property type="evidence" value="ECO:0007669"/>
    <property type="project" value="UniProtKB-KW"/>
</dbReference>
<evidence type="ECO:0000256" key="1">
    <source>
        <dbReference type="ARBA" id="ARBA00004239"/>
    </source>
</evidence>
<proteinExistence type="inferred from homology"/>
<sequence length="105" mass="12018">MAASMSSRLFVVVLCIIVFVSMVVVSSEARLLPMSFSTKVDHKKIDSEILLREVTKNLRRSDEYELQKRSMLGQNHEYELQKRSMLGQNGKLERVSPDGPDSQHH</sequence>
<evidence type="ECO:0000256" key="2">
    <source>
        <dbReference type="ARBA" id="ARBA00005416"/>
    </source>
</evidence>
<keyword evidence="4 9" id="KW-0732">Signal</keyword>
<gene>
    <name evidence="10" type="ORF">QN277_002523</name>
</gene>
<organism evidence="10 11">
    <name type="scientific">Acacia crassicarpa</name>
    <name type="common">northern wattle</name>
    <dbReference type="NCBI Taxonomy" id="499986"/>
    <lineage>
        <taxon>Eukaryota</taxon>
        <taxon>Viridiplantae</taxon>
        <taxon>Streptophyta</taxon>
        <taxon>Embryophyta</taxon>
        <taxon>Tracheophyta</taxon>
        <taxon>Spermatophyta</taxon>
        <taxon>Magnoliopsida</taxon>
        <taxon>eudicotyledons</taxon>
        <taxon>Gunneridae</taxon>
        <taxon>Pentapetalae</taxon>
        <taxon>rosids</taxon>
        <taxon>fabids</taxon>
        <taxon>Fabales</taxon>
        <taxon>Fabaceae</taxon>
        <taxon>Caesalpinioideae</taxon>
        <taxon>mimosoid clade</taxon>
        <taxon>Acacieae</taxon>
        <taxon>Acacia</taxon>
    </lineage>
</organism>
<comment type="caution">
    <text evidence="10">The sequence shown here is derived from an EMBL/GenBank/DDBJ whole genome shotgun (WGS) entry which is preliminary data.</text>
</comment>
<protein>
    <recommendedName>
        <fullName evidence="12">CLAVATA3/ESR (CLE)-related protein</fullName>
    </recommendedName>
</protein>
<evidence type="ECO:0000256" key="5">
    <source>
        <dbReference type="ARBA" id="ARBA00022782"/>
    </source>
</evidence>
<evidence type="ECO:0008006" key="12">
    <source>
        <dbReference type="Google" id="ProtNLM"/>
    </source>
</evidence>
<evidence type="ECO:0000256" key="8">
    <source>
        <dbReference type="SAM" id="MobiDB-lite"/>
    </source>
</evidence>
<dbReference type="GO" id="GO:0005576">
    <property type="term" value="C:extracellular region"/>
    <property type="evidence" value="ECO:0007669"/>
    <property type="project" value="UniProtKB-SubCell"/>
</dbReference>
<evidence type="ECO:0000256" key="6">
    <source>
        <dbReference type="ARBA" id="ARBA00023180"/>
    </source>
</evidence>
<feature type="signal peptide" evidence="9">
    <location>
        <begin position="1"/>
        <end position="29"/>
    </location>
</feature>
<dbReference type="Proteomes" id="UP001293593">
    <property type="component" value="Unassembled WGS sequence"/>
</dbReference>
<feature type="compositionally biased region" description="Basic and acidic residues" evidence="8">
    <location>
        <begin position="91"/>
        <end position="105"/>
    </location>
</feature>
<dbReference type="EMBL" id="JAWXYG010000001">
    <property type="protein sequence ID" value="KAK4285892.1"/>
    <property type="molecule type" value="Genomic_DNA"/>
</dbReference>
<evidence type="ECO:0000313" key="11">
    <source>
        <dbReference type="Proteomes" id="UP001293593"/>
    </source>
</evidence>
<evidence type="ECO:0000256" key="7">
    <source>
        <dbReference type="ARBA" id="ARBA00023278"/>
    </source>
</evidence>
<keyword evidence="11" id="KW-1185">Reference proteome</keyword>
<comment type="similarity">
    <text evidence="2">Belongs to the CLV3/ESR signal peptide family.</text>
</comment>
<feature type="chain" id="PRO_5042291063" description="CLAVATA3/ESR (CLE)-related protein" evidence="9">
    <location>
        <begin position="30"/>
        <end position="105"/>
    </location>
</feature>
<keyword evidence="6" id="KW-0325">Glycoprotein</keyword>
<dbReference type="PANTHER" id="PTHR36016:SF4">
    <property type="entry name" value="CLAVATA3_ESR (CLE) GENE FAMILY MEMBER"/>
    <property type="match status" value="1"/>
</dbReference>